<reference evidence="1 2" key="1">
    <citation type="submission" date="2018-08" db="EMBL/GenBank/DDBJ databases">
        <title>Sequencing the genomes of 1000 actinobacteria strains.</title>
        <authorList>
            <person name="Klenk H.-P."/>
        </authorList>
    </citation>
    <scope>NUCLEOTIDE SEQUENCE [LARGE SCALE GENOMIC DNA]</scope>
    <source>
        <strain evidence="1 2">DSM 43927</strain>
    </source>
</reference>
<evidence type="ECO:0000313" key="1">
    <source>
        <dbReference type="EMBL" id="REF00442.1"/>
    </source>
</evidence>
<dbReference type="RefSeq" id="WP_116025594.1">
    <property type="nucleotide sequence ID" value="NZ_QTTT01000001.1"/>
</dbReference>
<dbReference type="Proteomes" id="UP000256661">
    <property type="component" value="Unassembled WGS sequence"/>
</dbReference>
<protein>
    <submittedName>
        <fullName evidence="1">Uncharacterized protein</fullName>
    </submittedName>
</protein>
<dbReference type="AlphaFoldDB" id="A0A3D9T9K4"/>
<name>A0A3D9T9K4_9ACTN</name>
<keyword evidence="2" id="KW-1185">Reference proteome</keyword>
<dbReference type="EMBL" id="QTTT01000001">
    <property type="protein sequence ID" value="REF00442.1"/>
    <property type="molecule type" value="Genomic_DNA"/>
</dbReference>
<proteinExistence type="predicted"/>
<dbReference type="OrthoDB" id="3449821at2"/>
<accession>A0A3D9T9K4</accession>
<organism evidence="1 2">
    <name type="scientific">Thermomonospora umbrina</name>
    <dbReference type="NCBI Taxonomy" id="111806"/>
    <lineage>
        <taxon>Bacteria</taxon>
        <taxon>Bacillati</taxon>
        <taxon>Actinomycetota</taxon>
        <taxon>Actinomycetes</taxon>
        <taxon>Streptosporangiales</taxon>
        <taxon>Thermomonosporaceae</taxon>
        <taxon>Thermomonospora</taxon>
    </lineage>
</organism>
<sequence length="88" mass="9592">MGVRIDYDRPFSTFAGGRPVVAYPCYPKEVRLGGVTAKGVYCYAGGKDTLGGEGFYKLAGFDHAYHKPNNITLDFTDMNAYIARGEAT</sequence>
<comment type="caution">
    <text evidence="1">The sequence shown here is derived from an EMBL/GenBank/DDBJ whole genome shotgun (WGS) entry which is preliminary data.</text>
</comment>
<evidence type="ECO:0000313" key="2">
    <source>
        <dbReference type="Proteomes" id="UP000256661"/>
    </source>
</evidence>
<gene>
    <name evidence="1" type="ORF">DFJ69_5978</name>
</gene>